<dbReference type="CDD" id="cd07034">
    <property type="entry name" value="TPP_PYR_PFOR_IOR-alpha_like"/>
    <property type="match status" value="1"/>
</dbReference>
<dbReference type="SUPFAM" id="SSF53323">
    <property type="entry name" value="Pyruvate-ferredoxin oxidoreductase, PFOR, domain III"/>
    <property type="match status" value="1"/>
</dbReference>
<organism evidence="4 5">
    <name type="scientific">Kordiimonas pumila</name>
    <dbReference type="NCBI Taxonomy" id="2161677"/>
    <lineage>
        <taxon>Bacteria</taxon>
        <taxon>Pseudomonadati</taxon>
        <taxon>Pseudomonadota</taxon>
        <taxon>Alphaproteobacteria</taxon>
        <taxon>Kordiimonadales</taxon>
        <taxon>Kordiimonadaceae</taxon>
        <taxon>Kordiimonas</taxon>
    </lineage>
</organism>
<dbReference type="RefSeq" id="WP_194213810.1">
    <property type="nucleotide sequence ID" value="NZ_CP061205.1"/>
</dbReference>
<dbReference type="Proteomes" id="UP001595444">
    <property type="component" value="Unassembled WGS sequence"/>
</dbReference>
<dbReference type="NCBIfam" id="NF009588">
    <property type="entry name" value="PRK13029.1"/>
    <property type="match status" value="1"/>
</dbReference>
<reference evidence="5" key="1">
    <citation type="journal article" date="2019" name="Int. J. Syst. Evol. Microbiol.">
        <title>The Global Catalogue of Microorganisms (GCM) 10K type strain sequencing project: providing services to taxonomists for standard genome sequencing and annotation.</title>
        <authorList>
            <consortium name="The Broad Institute Genomics Platform"/>
            <consortium name="The Broad Institute Genome Sequencing Center for Infectious Disease"/>
            <person name="Wu L."/>
            <person name="Ma J."/>
        </authorList>
    </citation>
    <scope>NUCLEOTIDE SEQUENCE [LARGE SCALE GENOMIC DNA]</scope>
    <source>
        <strain evidence="5">KCTC 62164</strain>
    </source>
</reference>
<evidence type="ECO:0000313" key="5">
    <source>
        <dbReference type="Proteomes" id="UP001595444"/>
    </source>
</evidence>
<gene>
    <name evidence="4" type="ORF">ACFOKA_11495</name>
</gene>
<dbReference type="SUPFAM" id="SSF52922">
    <property type="entry name" value="TK C-terminal domain-like"/>
    <property type="match status" value="1"/>
</dbReference>
<dbReference type="InterPro" id="IPR002869">
    <property type="entry name" value="Pyrv_flavodox_OxRed_cen"/>
</dbReference>
<dbReference type="InterPro" id="IPR009014">
    <property type="entry name" value="Transketo_C/PFOR_II"/>
</dbReference>
<dbReference type="SUPFAM" id="SSF52518">
    <property type="entry name" value="Thiamin diphosphate-binding fold (THDP-binding)"/>
    <property type="match status" value="2"/>
</dbReference>
<evidence type="ECO:0000256" key="1">
    <source>
        <dbReference type="ARBA" id="ARBA00023002"/>
    </source>
</evidence>
<protein>
    <submittedName>
        <fullName evidence="4">Indolepyruvate ferredoxin oxidoreductase family protein</fullName>
    </submittedName>
</protein>
<name>A0ABV7D7A7_9PROT</name>
<dbReference type="InterPro" id="IPR019752">
    <property type="entry name" value="Pyrv/ketoisovalerate_OxRed_cat"/>
</dbReference>
<sequence length="1159" mass="124800">MTKKNKNLDELYEAPSGQTFMTGIQALVRLPMAQRNLDRTNGLKTAGLVTGYRGSPLGAYDQQLWKAEGYLADHDIVFQPGLNEDLAATALWGAQMHKAYGPSDVEGVFGIWYGKGNGVDRTGDVFRNANTIGTSALGGVLAVGGDDHAAQSSMFPHQTDGIFQSVMMPVLQPSSVSEILTLGLAGIAMSRYSGLWVAMKTIAEVVESAATFALPDLAPIFKTPDMPVPPRGFGWDPAINWPAERAEYERRMVEERLPAAIAWAKANRLDHPVITPKAPKLVIVTVGKAHQDVMQAFENLGISEAAAKKLGIGVYKVAMSWPLVTDLLIDFASGAEEILVVEEKTAIVEDQLKAALYNRAGAHPRVIGKTDEQGKSLLPVILEFTPRMVASAIMARLGDAAPATAKKRHQAMVGVAKSAEILAFPKRKPFFCSGCPHNSSTKTPDGSISGGGIGCHVMALSVPKLKTATFSQMGGEGMQWVGAAPFSKTGHIFQNIGDGTYQHSGLLAIRAAVASKANITFKILYNDAVAMTGGQPAEGAPEPVGIVKQLLAEGVGEVHLVSDDPQKWQGQLPQAAKIHHRDDMDSVQKTLRTVPGATAIVYEQTCAAEKRRRRKRGAFPDPAKRLFINPRVCEGCGDCSVQSNCIAVEPLETDFGRKRKINQSSCNKDFSCVKGFCPSFVEVDGPVLRKPDANYVKGLEERLFAGLPTPVLPQLGDTVYNVYVAGIGGLGVLTTGSLIATAAFRAGLNSTVLDFTGLAQKNGAVVSQVRLAAKDHDIHAVRVGEGEANLILGTDLVVAASDDAVKKMGIGSATVVLNSDIAPTADIVTDRDAAIPATDMINTLMKRAKTGYTLKATRIAEGLFGNNIAANMMMLGYAWQQGLIPVTAETIFNAIEINGAAVDLNKRAFMWGRLVAVDPVEVEKVAGIYEIPVVDSAALNLESLISKRTNDLVEYQNKAYADRYQALIARVKHAVSGMGDEGEAFIRAVAVNAYKLMAYKDEYEVARLYSEPAFMENLKAQFASTEKLSIWLAPPLLTRTDPKTGRPAKMKFGPWVFSLFKILAQLKGLRGTWADPFGKTHERRMERALVQDYFETVDSLLQGLREGSIKQATDIAALPDMIRGYGPVKEEAIGVYKKSKSAFISAFKGASKPEHEQAA</sequence>
<evidence type="ECO:0000259" key="3">
    <source>
        <dbReference type="Pfam" id="PF20169"/>
    </source>
</evidence>
<dbReference type="NCBIfam" id="NF009589">
    <property type="entry name" value="PRK13030.1"/>
    <property type="match status" value="1"/>
</dbReference>
<dbReference type="PANTHER" id="PTHR48084:SF3">
    <property type="entry name" value="SUBUNIT OF PYRUVATE:FLAVODOXIN OXIDOREDUCTASE"/>
    <property type="match status" value="1"/>
</dbReference>
<dbReference type="InterPro" id="IPR051457">
    <property type="entry name" value="2-oxoacid:Fd_oxidoreductase"/>
</dbReference>
<keyword evidence="1" id="KW-0560">Oxidoreductase</keyword>
<dbReference type="Pfam" id="PF20169">
    <property type="entry name" value="DUF6537"/>
    <property type="match status" value="1"/>
</dbReference>
<dbReference type="EMBL" id="JBHRSL010000010">
    <property type="protein sequence ID" value="MFC3052527.1"/>
    <property type="molecule type" value="Genomic_DNA"/>
</dbReference>
<dbReference type="Pfam" id="PF01558">
    <property type="entry name" value="POR"/>
    <property type="match status" value="1"/>
</dbReference>
<evidence type="ECO:0000259" key="2">
    <source>
        <dbReference type="Pfam" id="PF01558"/>
    </source>
</evidence>
<dbReference type="InterPro" id="IPR046667">
    <property type="entry name" value="DUF6537"/>
</dbReference>
<dbReference type="Gene3D" id="3.40.50.970">
    <property type="match status" value="1"/>
</dbReference>
<comment type="caution">
    <text evidence="4">The sequence shown here is derived from an EMBL/GenBank/DDBJ whole genome shotgun (WGS) entry which is preliminary data.</text>
</comment>
<proteinExistence type="predicted"/>
<dbReference type="InterPro" id="IPR029061">
    <property type="entry name" value="THDP-binding"/>
</dbReference>
<feature type="domain" description="Pyruvate/ketoisovalerate oxidoreductase catalytic" evidence="2">
    <location>
        <begin position="728"/>
        <end position="912"/>
    </location>
</feature>
<dbReference type="InterPro" id="IPR002880">
    <property type="entry name" value="Pyrv_Fd/Flavodoxin_OxRdtase_N"/>
</dbReference>
<feature type="domain" description="DUF6537" evidence="3">
    <location>
        <begin position="942"/>
        <end position="1134"/>
    </location>
</feature>
<dbReference type="PANTHER" id="PTHR48084">
    <property type="entry name" value="2-OXOGLUTARATE OXIDOREDUCTASE SUBUNIT KORB-RELATED"/>
    <property type="match status" value="1"/>
</dbReference>
<accession>A0ABV7D7A7</accession>
<keyword evidence="5" id="KW-1185">Reference proteome</keyword>
<dbReference type="Gene3D" id="3.40.920.10">
    <property type="entry name" value="Pyruvate-ferredoxin oxidoreductase, PFOR, domain III"/>
    <property type="match status" value="1"/>
</dbReference>
<evidence type="ECO:0000313" key="4">
    <source>
        <dbReference type="EMBL" id="MFC3052527.1"/>
    </source>
</evidence>